<comment type="caution">
    <text evidence="1">The sequence shown here is derived from an EMBL/GenBank/DDBJ whole genome shotgun (WGS) entry which is preliminary data.</text>
</comment>
<accession>A0ABR2UI16</accession>
<evidence type="ECO:0000313" key="2">
    <source>
        <dbReference type="Proteomes" id="UP001408356"/>
    </source>
</evidence>
<reference evidence="1 2" key="1">
    <citation type="journal article" date="2024" name="J. Plant Pathol.">
        <title>Sequence and assembly of the genome of Seiridium unicorne, isolate CBS 538.82, causal agent of cypress canker disease.</title>
        <authorList>
            <person name="Scali E."/>
            <person name="Rocca G.D."/>
            <person name="Danti R."/>
            <person name="Garbelotto M."/>
            <person name="Barberini S."/>
            <person name="Baroncelli R."/>
            <person name="Emiliani G."/>
        </authorList>
    </citation>
    <scope>NUCLEOTIDE SEQUENCE [LARGE SCALE GENOMIC DNA]</scope>
    <source>
        <strain evidence="1 2">BM-138-508</strain>
    </source>
</reference>
<evidence type="ECO:0008006" key="3">
    <source>
        <dbReference type="Google" id="ProtNLM"/>
    </source>
</evidence>
<organism evidence="1 2">
    <name type="scientific">Seiridium unicorne</name>
    <dbReference type="NCBI Taxonomy" id="138068"/>
    <lineage>
        <taxon>Eukaryota</taxon>
        <taxon>Fungi</taxon>
        <taxon>Dikarya</taxon>
        <taxon>Ascomycota</taxon>
        <taxon>Pezizomycotina</taxon>
        <taxon>Sordariomycetes</taxon>
        <taxon>Xylariomycetidae</taxon>
        <taxon>Amphisphaeriales</taxon>
        <taxon>Sporocadaceae</taxon>
        <taxon>Seiridium</taxon>
    </lineage>
</organism>
<evidence type="ECO:0000313" key="1">
    <source>
        <dbReference type="EMBL" id="KAK9414280.1"/>
    </source>
</evidence>
<keyword evidence="2" id="KW-1185">Reference proteome</keyword>
<protein>
    <recommendedName>
        <fullName evidence="3">Fungal N-terminal domain-containing protein</fullName>
    </recommendedName>
</protein>
<name>A0ABR2UI16_9PEZI</name>
<gene>
    <name evidence="1" type="ORF">SUNI508_02379</name>
</gene>
<sequence length="547" mass="61488">MATGIDVVSAIQTVGSMGYQLYQFFSSLKDAPEEIRNMCVELQLLQGLLPRIGQSVSALSSARSVNLDITFVCLRGCESEFKRVWAAVEPLCTNRGMTWGNFMAKLTKSLKLVLKREEIEKFTKSLERSKLSLVLSMMYAGIQVDSSTPVGLSSIESKIDENGFVLESQLKDIHTTIIFQLRQLENRILQTVKALSESVAQTHFQSDQKINELHDRIIPDEPSQTTSLPLAQAGTSTGAKLSTIKEINGNGSGSPLHEAKLKNPEAFVMAEDSEEAHLLSQWRKAVIHFRLSPQYTRTQLSEKTGMETSLYSMDDISNWILQTTREIDSSLVMKLSPGIEALGGLSHRTAQDSKYSELAFVTAEALIQVARLSSRLEPGLIIGALVEMQEAIEVGSREYELYPEPKMKTLIHTLHVDSFKAITSMLELFTRSRVFEKFDPHGRLQDDVAKIKQSSQRVIREAEYMQRKEFRQAHVRLCELDKKQNQIIQAVEEQRKLLVSLRDEHKALDIIADHQQVLQMLQQLLSRFPLSSSAELYPSTEPEAGST</sequence>
<dbReference type="Proteomes" id="UP001408356">
    <property type="component" value="Unassembled WGS sequence"/>
</dbReference>
<dbReference type="EMBL" id="JARVKF010000429">
    <property type="protein sequence ID" value="KAK9414280.1"/>
    <property type="molecule type" value="Genomic_DNA"/>
</dbReference>
<proteinExistence type="predicted"/>